<dbReference type="EMBL" id="JABACJ020000004">
    <property type="protein sequence ID" value="MBU3875390.1"/>
    <property type="molecule type" value="Genomic_DNA"/>
</dbReference>
<gene>
    <name evidence="2" type="ORF">HGO97_006135</name>
</gene>
<reference evidence="2 3" key="1">
    <citation type="submission" date="2021-06" db="EMBL/GenBank/DDBJ databases">
        <title>Faecalicatena sp. nov. isolated from porcine feces.</title>
        <authorList>
            <person name="Oh B.S."/>
            <person name="Lee J.H."/>
        </authorList>
    </citation>
    <scope>NUCLEOTIDE SEQUENCE [LARGE SCALE GENOMIC DNA]</scope>
    <source>
        <strain evidence="2 3">AGMB00832</strain>
    </source>
</reference>
<organism evidence="2 3">
    <name type="scientific">Faecalicatena faecalis</name>
    <dbReference type="NCBI Taxonomy" id="2726362"/>
    <lineage>
        <taxon>Bacteria</taxon>
        <taxon>Bacillati</taxon>
        <taxon>Bacillota</taxon>
        <taxon>Clostridia</taxon>
        <taxon>Lachnospirales</taxon>
        <taxon>Lachnospiraceae</taxon>
        <taxon>Faecalicatena</taxon>
    </lineage>
</organism>
<comment type="caution">
    <text evidence="2">The sequence shown here is derived from an EMBL/GenBank/DDBJ whole genome shotgun (WGS) entry which is preliminary data.</text>
</comment>
<dbReference type="PANTHER" id="PTHR33705:SF2">
    <property type="entry name" value="PHOSPHOCARRIER PROTEIN NPR"/>
    <property type="match status" value="1"/>
</dbReference>
<feature type="domain" description="HPr" evidence="1">
    <location>
        <begin position="1"/>
        <end position="85"/>
    </location>
</feature>
<dbReference type="Proteomes" id="UP000723714">
    <property type="component" value="Unassembled WGS sequence"/>
</dbReference>
<evidence type="ECO:0000313" key="2">
    <source>
        <dbReference type="EMBL" id="MBU3875390.1"/>
    </source>
</evidence>
<proteinExistence type="predicted"/>
<keyword evidence="3" id="KW-1185">Reference proteome</keyword>
<evidence type="ECO:0000259" key="1">
    <source>
        <dbReference type="PROSITE" id="PS51350"/>
    </source>
</evidence>
<dbReference type="Pfam" id="PF00381">
    <property type="entry name" value="PTS-HPr"/>
    <property type="match status" value="1"/>
</dbReference>
<dbReference type="RefSeq" id="WP_216240360.1">
    <property type="nucleotide sequence ID" value="NZ_JABACJ020000004.1"/>
</dbReference>
<dbReference type="PROSITE" id="PS51350">
    <property type="entry name" value="PTS_HPR_DOM"/>
    <property type="match status" value="1"/>
</dbReference>
<dbReference type="NCBIfam" id="TIGR01003">
    <property type="entry name" value="PTS_HPr_family"/>
    <property type="match status" value="1"/>
</dbReference>
<dbReference type="CDD" id="cd00367">
    <property type="entry name" value="PTS-HPr_like"/>
    <property type="match status" value="1"/>
</dbReference>
<name>A0ABS6D1C2_9FIRM</name>
<dbReference type="InterPro" id="IPR050399">
    <property type="entry name" value="HPr"/>
</dbReference>
<protein>
    <submittedName>
        <fullName evidence="2">HPr family phosphocarrier protein</fullName>
    </submittedName>
</protein>
<accession>A0ABS6D1C2</accession>
<sequence>MKEFTYTIKDELGIHARPAGLLVKCAKNCKSRIQISKGEKTADALRLMAVMGMAVKQGDTVKVSIEGDTEDADMETIRHFFESNL</sequence>
<dbReference type="PANTHER" id="PTHR33705">
    <property type="entry name" value="PHOSPHOCARRIER PROTEIN HPR"/>
    <property type="match status" value="1"/>
</dbReference>
<dbReference type="InterPro" id="IPR000032">
    <property type="entry name" value="HPr-like"/>
</dbReference>
<evidence type="ECO:0000313" key="3">
    <source>
        <dbReference type="Proteomes" id="UP000723714"/>
    </source>
</evidence>